<protein>
    <submittedName>
        <fullName evidence="1">Uncharacterized protein</fullName>
    </submittedName>
</protein>
<dbReference type="OrthoDB" id="2296476at2"/>
<sequence>MKMKVADFIQQIDAADYQVQTLTTADANEKVTEKELVKILQPLFDHFSKLIASEALGRIEQPLNFADQTVIIALETGVINLPFANNNRVDNFFENDAETEILANLILTSPELNASGLRIDTLGEVSQWSEKNLPQQAVTLVAQNLKQLAENLAK</sequence>
<reference evidence="1 2" key="1">
    <citation type="journal article" date="2015" name="Genome Announc.">
        <title>Expanding the biotechnology potential of lactobacilli through comparative genomics of 213 strains and associated genera.</title>
        <authorList>
            <person name="Sun Z."/>
            <person name="Harris H.M."/>
            <person name="McCann A."/>
            <person name="Guo C."/>
            <person name="Argimon S."/>
            <person name="Zhang W."/>
            <person name="Yang X."/>
            <person name="Jeffery I.B."/>
            <person name="Cooney J.C."/>
            <person name="Kagawa T.F."/>
            <person name="Liu W."/>
            <person name="Song Y."/>
            <person name="Salvetti E."/>
            <person name="Wrobel A."/>
            <person name="Rasinkangas P."/>
            <person name="Parkhill J."/>
            <person name="Rea M.C."/>
            <person name="O'Sullivan O."/>
            <person name="Ritari J."/>
            <person name="Douillard F.P."/>
            <person name="Paul Ross R."/>
            <person name="Yang R."/>
            <person name="Briner A.E."/>
            <person name="Felis G.E."/>
            <person name="de Vos W.M."/>
            <person name="Barrangou R."/>
            <person name="Klaenhammer T.R."/>
            <person name="Caufield P.W."/>
            <person name="Cui Y."/>
            <person name="Zhang H."/>
            <person name="O'Toole P.W."/>
        </authorList>
    </citation>
    <scope>NUCLEOTIDE SEQUENCE [LARGE SCALE GENOMIC DNA]</scope>
    <source>
        <strain evidence="1 2">DSM 18630</strain>
    </source>
</reference>
<dbReference type="Proteomes" id="UP000051451">
    <property type="component" value="Unassembled WGS sequence"/>
</dbReference>
<evidence type="ECO:0000313" key="1">
    <source>
        <dbReference type="EMBL" id="KRM05580.1"/>
    </source>
</evidence>
<dbReference type="PATRIC" id="fig|1423750.3.peg.1312"/>
<comment type="caution">
    <text evidence="1">The sequence shown here is derived from an EMBL/GenBank/DDBJ whole genome shotgun (WGS) entry which is preliminary data.</text>
</comment>
<dbReference type="GeneID" id="98319295"/>
<accession>A0A0R1VVJ7</accession>
<dbReference type="RefSeq" id="WP_057872024.1">
    <property type="nucleotide sequence ID" value="NZ_AZGB01000018.1"/>
</dbReference>
<gene>
    <name evidence="1" type="ORF">FC89_GL001282</name>
</gene>
<dbReference type="STRING" id="1423750.FC89_GL001282"/>
<keyword evidence="2" id="KW-1185">Reference proteome</keyword>
<name>A0A0R1VVJ7_9LACO</name>
<evidence type="ECO:0000313" key="2">
    <source>
        <dbReference type="Proteomes" id="UP000051451"/>
    </source>
</evidence>
<dbReference type="AlphaFoldDB" id="A0A0R1VVJ7"/>
<organism evidence="1 2">
    <name type="scientific">Liquorilactobacillus ghanensis DSM 18630</name>
    <dbReference type="NCBI Taxonomy" id="1423750"/>
    <lineage>
        <taxon>Bacteria</taxon>
        <taxon>Bacillati</taxon>
        <taxon>Bacillota</taxon>
        <taxon>Bacilli</taxon>
        <taxon>Lactobacillales</taxon>
        <taxon>Lactobacillaceae</taxon>
        <taxon>Liquorilactobacillus</taxon>
    </lineage>
</organism>
<proteinExistence type="predicted"/>
<dbReference type="EMBL" id="AZGB01000018">
    <property type="protein sequence ID" value="KRM05580.1"/>
    <property type="molecule type" value="Genomic_DNA"/>
</dbReference>